<dbReference type="Proteomes" id="UP000237246">
    <property type="component" value="Unassembled WGS sequence"/>
</dbReference>
<evidence type="ECO:0000313" key="1">
    <source>
        <dbReference type="EMBL" id="POI20851.1"/>
    </source>
</evidence>
<organism evidence="1 2">
    <name type="scientific">Bambusicola thoracicus</name>
    <name type="common">Chinese bamboo-partridge</name>
    <name type="synonym">Perdix thoracica</name>
    <dbReference type="NCBI Taxonomy" id="9083"/>
    <lineage>
        <taxon>Eukaryota</taxon>
        <taxon>Metazoa</taxon>
        <taxon>Chordata</taxon>
        <taxon>Craniata</taxon>
        <taxon>Vertebrata</taxon>
        <taxon>Euteleostomi</taxon>
        <taxon>Archelosauria</taxon>
        <taxon>Archosauria</taxon>
        <taxon>Dinosauria</taxon>
        <taxon>Saurischia</taxon>
        <taxon>Theropoda</taxon>
        <taxon>Coelurosauria</taxon>
        <taxon>Aves</taxon>
        <taxon>Neognathae</taxon>
        <taxon>Galloanserae</taxon>
        <taxon>Galliformes</taxon>
        <taxon>Phasianidae</taxon>
        <taxon>Perdicinae</taxon>
        <taxon>Bambusicola</taxon>
    </lineage>
</organism>
<reference evidence="1 2" key="1">
    <citation type="submission" date="2018-01" db="EMBL/GenBank/DDBJ databases">
        <title>Comparison of the Chinese Bamboo Partridge and Red Junglefowl genome sequences highlights the importance of demography in genome evolution.</title>
        <authorList>
            <person name="Tiley G.P."/>
            <person name="Kimball R.T."/>
            <person name="Braun E.L."/>
            <person name="Burleigh J.G."/>
        </authorList>
    </citation>
    <scope>NUCLEOTIDE SEQUENCE [LARGE SCALE GENOMIC DNA]</scope>
    <source>
        <strain evidence="1">RTK389</strain>
        <tissue evidence="1">Blood</tissue>
    </source>
</reference>
<evidence type="ECO:0000313" key="2">
    <source>
        <dbReference type="Proteomes" id="UP000237246"/>
    </source>
</evidence>
<dbReference type="AlphaFoldDB" id="A0A2P4S9R6"/>
<sequence>MRAALLGLSLSSYLQNTAVGSFSTAVIDSILSCDGVSITSGCFDLYCIARHYYARKCPSC</sequence>
<proteinExistence type="predicted"/>
<name>A0A2P4S9R6_BAMTH</name>
<dbReference type="EMBL" id="PPHD01077128">
    <property type="protein sequence ID" value="POI20851.1"/>
    <property type="molecule type" value="Genomic_DNA"/>
</dbReference>
<comment type="caution">
    <text evidence="1">The sequence shown here is derived from an EMBL/GenBank/DDBJ whole genome shotgun (WGS) entry which is preliminary data.</text>
</comment>
<keyword evidence="2" id="KW-1185">Reference proteome</keyword>
<accession>A0A2P4S9R6</accession>
<protein>
    <submittedName>
        <fullName evidence="1">Uncharacterized protein</fullName>
    </submittedName>
</protein>
<gene>
    <name evidence="1" type="ORF">CIB84_015402</name>
</gene>